<evidence type="ECO:0000313" key="1">
    <source>
        <dbReference type="EMBL" id="MEI5907730.1"/>
    </source>
</evidence>
<reference evidence="1 2" key="1">
    <citation type="journal article" date="2018" name="J. Microbiol.">
        <title>Bacillus spongiae sp. nov., isolated from sponge of Jeju Island.</title>
        <authorList>
            <person name="Lee G.E."/>
            <person name="Im W.T."/>
            <person name="Park J.S."/>
        </authorList>
    </citation>
    <scope>NUCLEOTIDE SEQUENCE [LARGE SCALE GENOMIC DNA]</scope>
    <source>
        <strain evidence="1 2">135PIL107-10</strain>
    </source>
</reference>
<keyword evidence="2" id="KW-1185">Reference proteome</keyword>
<dbReference type="Proteomes" id="UP001312865">
    <property type="component" value="Unassembled WGS sequence"/>
</dbReference>
<evidence type="ECO:0000313" key="2">
    <source>
        <dbReference type="Proteomes" id="UP001312865"/>
    </source>
</evidence>
<organism evidence="1 2">
    <name type="scientific">Bacillus spongiae</name>
    <dbReference type="NCBI Taxonomy" id="2683610"/>
    <lineage>
        <taxon>Bacteria</taxon>
        <taxon>Bacillati</taxon>
        <taxon>Bacillota</taxon>
        <taxon>Bacilli</taxon>
        <taxon>Bacillales</taxon>
        <taxon>Bacillaceae</taxon>
        <taxon>Bacillus</taxon>
    </lineage>
</organism>
<name>A0ABU8HEN8_9BACI</name>
<proteinExistence type="predicted"/>
<dbReference type="EMBL" id="JBBAXC010000009">
    <property type="protein sequence ID" value="MEI5907730.1"/>
    <property type="molecule type" value="Genomic_DNA"/>
</dbReference>
<accession>A0ABU8HEN8</accession>
<gene>
    <name evidence="1" type="ORF">WAK64_11765</name>
</gene>
<sequence length="43" mass="5068">MKKNWETPELEILSIDMTMAGPGLRWVDDYQNDPDIEDNDHFS</sequence>
<dbReference type="InterPro" id="IPR049825">
    <property type="entry name" value="Lasso_PadeA-like"/>
</dbReference>
<dbReference type="NCBIfam" id="NF033524">
    <property type="entry name" value="lasso_PadeA_fam"/>
    <property type="match status" value="1"/>
</dbReference>
<comment type="caution">
    <text evidence="1">The sequence shown here is derived from an EMBL/GenBank/DDBJ whole genome shotgun (WGS) entry which is preliminary data.</text>
</comment>
<dbReference type="RefSeq" id="WP_336587175.1">
    <property type="nucleotide sequence ID" value="NZ_JBBAXC010000009.1"/>
</dbReference>
<protein>
    <submittedName>
        <fullName evidence="1">Paeninodin family lasso peptide</fullName>
    </submittedName>
</protein>